<dbReference type="EMBL" id="JBEVCJ010000019">
    <property type="protein sequence ID" value="MET1256262.1"/>
    <property type="molecule type" value="Genomic_DNA"/>
</dbReference>
<proteinExistence type="predicted"/>
<dbReference type="Proteomes" id="UP001548189">
    <property type="component" value="Unassembled WGS sequence"/>
</dbReference>
<comment type="caution">
    <text evidence="1">The sequence shown here is derived from an EMBL/GenBank/DDBJ whole genome shotgun (WGS) entry which is preliminary data.</text>
</comment>
<dbReference type="Pfam" id="PF08907">
    <property type="entry name" value="DUF1853"/>
    <property type="match status" value="2"/>
</dbReference>
<name>A0ABV2BWE1_9GAMM</name>
<evidence type="ECO:0000313" key="1">
    <source>
        <dbReference type="EMBL" id="MET1256262.1"/>
    </source>
</evidence>
<keyword evidence="2" id="KW-1185">Reference proteome</keyword>
<gene>
    <name evidence="1" type="ORF">ABVT43_14065</name>
</gene>
<evidence type="ECO:0000313" key="2">
    <source>
        <dbReference type="Proteomes" id="UP001548189"/>
    </source>
</evidence>
<dbReference type="RefSeq" id="WP_353896848.1">
    <property type="nucleotide sequence ID" value="NZ_JBEVCJ010000019.1"/>
</dbReference>
<organism evidence="1 2">
    <name type="scientific">Aliikangiella maris</name>
    <dbReference type="NCBI Taxonomy" id="3162458"/>
    <lineage>
        <taxon>Bacteria</taxon>
        <taxon>Pseudomonadati</taxon>
        <taxon>Pseudomonadota</taxon>
        <taxon>Gammaproteobacteria</taxon>
        <taxon>Oceanospirillales</taxon>
        <taxon>Pleioneaceae</taxon>
        <taxon>Aliikangiella</taxon>
    </lineage>
</organism>
<reference evidence="1 2" key="1">
    <citation type="submission" date="2024-06" db="EMBL/GenBank/DDBJ databases">
        <authorList>
            <person name="Li F."/>
        </authorList>
    </citation>
    <scope>NUCLEOTIDE SEQUENCE [LARGE SCALE GENOMIC DNA]</scope>
    <source>
        <strain evidence="1 2">GXAS 311</strain>
    </source>
</reference>
<protein>
    <submittedName>
        <fullName evidence="1">DUF1853 family protein</fullName>
    </submittedName>
</protein>
<sequence length="400" mass="45818">MSLKNPWVRELAWIFNSPAMIDEAIFTPPFAQIARHNINQWITALDCFPEPLIAHLSDKNLKMLGPYFEALWEFFFLNYPGFQLIAKNLQVRDGQSTIGEFDFIVYFEPTDEYFHLEVAVKYYLGIERVLAASAVSQNQANNGDNHGYNNHSYNNGYTEKQLNGLLSSPTISEKVNYSRMNQWIGPGLVDRLDKKFHKLGIKQARLSTTSAGREQLKMLGIKQISPQICLLGYLFYPHRINKKTSAREWDKNVAFTAPMLPPQSSHSQHNRGFWLKASQLKSSELTSLGRIAIEKYLMIQNFHAFSANTHLRWAVIAKPHWMAPHRKKHDELLTTDTLLQHLITHFSKSTIPQFIALFIPLKLVENHAKPIEDLLCTTPDESFVSIGFGFVVDDSWPVGN</sequence>
<accession>A0ABV2BWE1</accession>
<dbReference type="InterPro" id="IPR015003">
    <property type="entry name" value="DUF1853"/>
</dbReference>